<evidence type="ECO:0000256" key="2">
    <source>
        <dbReference type="ARBA" id="ARBA00022729"/>
    </source>
</evidence>
<accession>A0A1G7UPC4</accession>
<dbReference type="InterPro" id="IPR010258">
    <property type="entry name" value="Conjugal_tfr_TrbG/VirB9/CagX"/>
</dbReference>
<dbReference type="Pfam" id="PF03524">
    <property type="entry name" value="CagX"/>
    <property type="match status" value="1"/>
</dbReference>
<proteinExistence type="inferred from homology"/>
<dbReference type="EMBL" id="FNBL01000024">
    <property type="protein sequence ID" value="SDG49337.1"/>
    <property type="molecule type" value="Genomic_DNA"/>
</dbReference>
<dbReference type="InterPro" id="IPR038161">
    <property type="entry name" value="VirB9/CagX/TrbG_C_sf"/>
</dbReference>
<dbReference type="AlphaFoldDB" id="A0A1G7UPC4"/>
<comment type="similarity">
    <text evidence="1">Belongs to the TrbG/VirB9 family.</text>
</comment>
<reference evidence="4 5" key="1">
    <citation type="submission" date="2016-10" db="EMBL/GenBank/DDBJ databases">
        <authorList>
            <person name="de Groot N.N."/>
        </authorList>
    </citation>
    <scope>NUCLEOTIDE SEQUENCE [LARGE SCALE GENOMIC DNA]</scope>
    <source>
        <strain evidence="4 5">DSM 27375</strain>
    </source>
</reference>
<dbReference type="InterPro" id="IPR033645">
    <property type="entry name" value="VirB9/CagX/TrbG_C"/>
</dbReference>
<evidence type="ECO:0000313" key="5">
    <source>
        <dbReference type="Proteomes" id="UP000182284"/>
    </source>
</evidence>
<protein>
    <submittedName>
        <fullName evidence="4">Type IV secretion system protein VirB9</fullName>
    </submittedName>
</protein>
<name>A0A1G7UPC4_9RHOB</name>
<dbReference type="Proteomes" id="UP000182284">
    <property type="component" value="Unassembled WGS sequence"/>
</dbReference>
<dbReference type="Gene3D" id="2.60.40.2500">
    <property type="match status" value="1"/>
</dbReference>
<evidence type="ECO:0000256" key="3">
    <source>
        <dbReference type="SAM" id="SignalP"/>
    </source>
</evidence>
<organism evidence="4 5">
    <name type="scientific">Celeribacter baekdonensis</name>
    <dbReference type="NCBI Taxonomy" id="875171"/>
    <lineage>
        <taxon>Bacteria</taxon>
        <taxon>Pseudomonadati</taxon>
        <taxon>Pseudomonadota</taxon>
        <taxon>Alphaproteobacteria</taxon>
        <taxon>Rhodobacterales</taxon>
        <taxon>Roseobacteraceae</taxon>
        <taxon>Celeribacter</taxon>
    </lineage>
</organism>
<evidence type="ECO:0000256" key="1">
    <source>
        <dbReference type="ARBA" id="ARBA00006135"/>
    </source>
</evidence>
<dbReference type="OrthoDB" id="9815808at2"/>
<gene>
    <name evidence="4" type="ORF">SAMN04488117_12416</name>
</gene>
<evidence type="ECO:0000313" key="4">
    <source>
        <dbReference type="EMBL" id="SDG49337.1"/>
    </source>
</evidence>
<feature type="signal peptide" evidence="3">
    <location>
        <begin position="1"/>
        <end position="22"/>
    </location>
</feature>
<sequence length="233" mass="25403">MKMLKTGLLSVALALAVAPAFAESNPRAGSHDSRVRIATYADGQVYRLRVSLTHVTSVEFGEGETIRSILAGDTEGFQLDGVPGGRAFAVKPLARGVSTNITVYTNRRSYYFTVTESSSPTYYVVQFRYPQDRARPTNAVAQRAPNYNYAASGRSEITPTAVWDDGTFTYFRFAPNAPVPAIFQYSAGRERTVNSQQIEDGVLRVSGVNRQWVLRLGDTVICIQENSAGGTGS</sequence>
<feature type="chain" id="PRO_5010263326" evidence="3">
    <location>
        <begin position="23"/>
        <end position="233"/>
    </location>
</feature>
<dbReference type="CDD" id="cd06911">
    <property type="entry name" value="VirB9_CagX_TrbG"/>
    <property type="match status" value="1"/>
</dbReference>
<keyword evidence="2 3" id="KW-0732">Signal</keyword>